<evidence type="ECO:0000259" key="1">
    <source>
        <dbReference type="Pfam" id="PF00156"/>
    </source>
</evidence>
<dbReference type="SUPFAM" id="SSF53271">
    <property type="entry name" value="PRTase-like"/>
    <property type="match status" value="1"/>
</dbReference>
<organism evidence="2 5">
    <name type="scientific">Myxococcus virescens</name>
    <dbReference type="NCBI Taxonomy" id="83456"/>
    <lineage>
        <taxon>Bacteria</taxon>
        <taxon>Pseudomonadati</taxon>
        <taxon>Myxococcota</taxon>
        <taxon>Myxococcia</taxon>
        <taxon>Myxococcales</taxon>
        <taxon>Cystobacterineae</taxon>
        <taxon>Myxococcaceae</taxon>
        <taxon>Myxococcus</taxon>
    </lineage>
</organism>
<keyword evidence="2" id="KW-0328">Glycosyltransferase</keyword>
<dbReference type="InterPro" id="IPR000836">
    <property type="entry name" value="PRTase_dom"/>
</dbReference>
<reference evidence="2 5" key="2">
    <citation type="submission" date="2019-07" db="EMBL/GenBank/DDBJ databases">
        <title>Whole genome shotgun sequence of Myxococcus virescens NBRC 100334.</title>
        <authorList>
            <person name="Hosoyama A."/>
            <person name="Uohara A."/>
            <person name="Ohji S."/>
            <person name="Ichikawa N."/>
        </authorList>
    </citation>
    <scope>NUCLEOTIDE SEQUENCE [LARGE SCALE GENOMIC DNA]</scope>
    <source>
        <strain evidence="2 5">NBRC 100334</strain>
    </source>
</reference>
<dbReference type="InterPro" id="IPR029057">
    <property type="entry name" value="PRTase-like"/>
</dbReference>
<dbReference type="GO" id="GO:0016757">
    <property type="term" value="F:glycosyltransferase activity"/>
    <property type="evidence" value="ECO:0007669"/>
    <property type="project" value="UniProtKB-KW"/>
</dbReference>
<dbReference type="CDD" id="cd06223">
    <property type="entry name" value="PRTases_typeI"/>
    <property type="match status" value="1"/>
</dbReference>
<dbReference type="EMBL" id="FNAJ01000004">
    <property type="protein sequence ID" value="SDE07955.1"/>
    <property type="molecule type" value="Genomic_DNA"/>
</dbReference>
<evidence type="ECO:0000313" key="5">
    <source>
        <dbReference type="Proteomes" id="UP000321224"/>
    </source>
</evidence>
<gene>
    <name evidence="2" type="ORF">MVI01_47780</name>
    <name evidence="3" type="ORF">SAMN04488504_10497</name>
</gene>
<dbReference type="EMBL" id="BJVY01000029">
    <property type="protein sequence ID" value="GEL72994.1"/>
    <property type="molecule type" value="Genomic_DNA"/>
</dbReference>
<evidence type="ECO:0000313" key="3">
    <source>
        <dbReference type="EMBL" id="SDE07955.1"/>
    </source>
</evidence>
<dbReference type="Proteomes" id="UP000198717">
    <property type="component" value="Unassembled WGS sequence"/>
</dbReference>
<reference evidence="3 4" key="1">
    <citation type="submission" date="2016-10" db="EMBL/GenBank/DDBJ databases">
        <authorList>
            <person name="Varghese N."/>
            <person name="Submissions S."/>
        </authorList>
    </citation>
    <scope>NUCLEOTIDE SEQUENCE [LARGE SCALE GENOMIC DNA]</scope>
    <source>
        <strain evidence="3 4">DSM 2260</strain>
    </source>
</reference>
<keyword evidence="2" id="KW-0808">Transferase</keyword>
<sequence>MHFEDRVDAGRRLAQLLRERGYTGEGTLVLALPRGGVPVAFEVATALGAPLDVWVVRKVGVPGYEELGLGAVAEGGVAFVNRRLMDEVGVTETDLQGLVRQKADEVKVRVARFRQGIAAPRIEGQRIILVDDGIATGGTVRAAIQALRMHQPGSIILAVPVAASQTLAELAPLADDVVCVLSTPSLYAIGQWYADFQQVPDEAVATLLAQARLTLGHDRHAPPGDTAHS</sequence>
<evidence type="ECO:0000313" key="2">
    <source>
        <dbReference type="EMBL" id="GEL72994.1"/>
    </source>
</evidence>
<dbReference type="Gene3D" id="3.30.1310.20">
    <property type="entry name" value="PRTase-like"/>
    <property type="match status" value="1"/>
</dbReference>
<dbReference type="Gene3D" id="3.40.50.2020">
    <property type="match status" value="1"/>
</dbReference>
<dbReference type="RefSeq" id="WP_090490051.1">
    <property type="nucleotide sequence ID" value="NZ_BJVY01000029.1"/>
</dbReference>
<comment type="caution">
    <text evidence="2">The sequence shown here is derived from an EMBL/GenBank/DDBJ whole genome shotgun (WGS) entry which is preliminary data.</text>
</comment>
<dbReference type="Proteomes" id="UP000321224">
    <property type="component" value="Unassembled WGS sequence"/>
</dbReference>
<keyword evidence="4" id="KW-1185">Reference proteome</keyword>
<accession>A0A511HHY1</accession>
<feature type="domain" description="Phosphoribosyltransferase" evidence="1">
    <location>
        <begin position="7"/>
        <end position="169"/>
    </location>
</feature>
<evidence type="ECO:0000313" key="4">
    <source>
        <dbReference type="Proteomes" id="UP000198717"/>
    </source>
</evidence>
<dbReference type="Pfam" id="PF00156">
    <property type="entry name" value="Pribosyltran"/>
    <property type="match status" value="1"/>
</dbReference>
<dbReference type="AlphaFoldDB" id="A0A511HHY1"/>
<proteinExistence type="predicted"/>
<protein>
    <submittedName>
        <fullName evidence="2 3">Phosphoribosyltransferase</fullName>
    </submittedName>
</protein>
<name>A0A511HHY1_9BACT</name>